<reference evidence="1 2" key="2">
    <citation type="journal article" date="2012" name="PLoS Pathog.">
        <title>Diverse lifestyles and strategies of plant pathogenesis encoded in the genomes of eighteen Dothideomycetes fungi.</title>
        <authorList>
            <person name="Ohm R.A."/>
            <person name="Feau N."/>
            <person name="Henrissat B."/>
            <person name="Schoch C.L."/>
            <person name="Horwitz B.A."/>
            <person name="Barry K.W."/>
            <person name="Condon B.J."/>
            <person name="Copeland A.C."/>
            <person name="Dhillon B."/>
            <person name="Glaser F."/>
            <person name="Hesse C.N."/>
            <person name="Kosti I."/>
            <person name="LaButti K."/>
            <person name="Lindquist E.A."/>
            <person name="Lucas S."/>
            <person name="Salamov A.A."/>
            <person name="Bradshaw R.E."/>
            <person name="Ciuffetti L."/>
            <person name="Hamelin R.C."/>
            <person name="Kema G.H.J."/>
            <person name="Lawrence C."/>
            <person name="Scott J.A."/>
            <person name="Spatafora J.W."/>
            <person name="Turgeon B.G."/>
            <person name="de Wit P.J.G.M."/>
            <person name="Zhong S."/>
            <person name="Goodwin S.B."/>
            <person name="Grigoriev I.V."/>
        </authorList>
    </citation>
    <scope>NUCLEOTIDE SEQUENCE [LARGE SCALE GENOMIC DNA]</scope>
    <source>
        <strain evidence="2">NZE10 / CBS 128990</strain>
    </source>
</reference>
<dbReference type="HOGENOM" id="CLU_1959529_0_0_1"/>
<dbReference type="EMBL" id="KB446536">
    <property type="protein sequence ID" value="EME48238.1"/>
    <property type="molecule type" value="Genomic_DNA"/>
</dbReference>
<accession>N1PZ14</accession>
<sequence>MYKRIHQTMIASRLTPRCNYGGRSGWQGEVKTRNPVDLPRVHWRIAIRCFTVPLDSTADLRIGCIAPTAAEKGEGRKGEGDIVAQVSFVLPCATAAREQTNSSQEMESAKTLLEFVTCPVQYMYLKRR</sequence>
<organism evidence="1 2">
    <name type="scientific">Dothistroma septosporum (strain NZE10 / CBS 128990)</name>
    <name type="common">Red band needle blight fungus</name>
    <name type="synonym">Mycosphaerella pini</name>
    <dbReference type="NCBI Taxonomy" id="675120"/>
    <lineage>
        <taxon>Eukaryota</taxon>
        <taxon>Fungi</taxon>
        <taxon>Dikarya</taxon>
        <taxon>Ascomycota</taxon>
        <taxon>Pezizomycotina</taxon>
        <taxon>Dothideomycetes</taxon>
        <taxon>Dothideomycetidae</taxon>
        <taxon>Mycosphaerellales</taxon>
        <taxon>Mycosphaerellaceae</taxon>
        <taxon>Dothistroma</taxon>
    </lineage>
</organism>
<gene>
    <name evidence="1" type="ORF">DOTSEDRAFT_69997</name>
</gene>
<evidence type="ECO:0000313" key="1">
    <source>
        <dbReference type="EMBL" id="EME48238.1"/>
    </source>
</evidence>
<dbReference type="AlphaFoldDB" id="N1PZ14"/>
<name>N1PZ14_DOTSN</name>
<keyword evidence="2" id="KW-1185">Reference proteome</keyword>
<protein>
    <submittedName>
        <fullName evidence="1">Uncharacterized protein</fullName>
    </submittedName>
</protein>
<dbReference type="Proteomes" id="UP000016933">
    <property type="component" value="Unassembled WGS sequence"/>
</dbReference>
<reference evidence="2" key="1">
    <citation type="journal article" date="2012" name="PLoS Genet.">
        <title>The genomes of the fungal plant pathogens Cladosporium fulvum and Dothistroma septosporum reveal adaptation to different hosts and lifestyles but also signatures of common ancestry.</title>
        <authorList>
            <person name="de Wit P.J.G.M."/>
            <person name="van der Burgt A."/>
            <person name="Oekmen B."/>
            <person name="Stergiopoulos I."/>
            <person name="Abd-Elsalam K.A."/>
            <person name="Aerts A.L."/>
            <person name="Bahkali A.H."/>
            <person name="Beenen H.G."/>
            <person name="Chettri P."/>
            <person name="Cox M.P."/>
            <person name="Datema E."/>
            <person name="de Vries R.P."/>
            <person name="Dhillon B."/>
            <person name="Ganley A.R."/>
            <person name="Griffiths S.A."/>
            <person name="Guo Y."/>
            <person name="Hamelin R.C."/>
            <person name="Henrissat B."/>
            <person name="Kabir M.S."/>
            <person name="Jashni M.K."/>
            <person name="Kema G."/>
            <person name="Klaubauf S."/>
            <person name="Lapidus A."/>
            <person name="Levasseur A."/>
            <person name="Lindquist E."/>
            <person name="Mehrabi R."/>
            <person name="Ohm R.A."/>
            <person name="Owen T.J."/>
            <person name="Salamov A."/>
            <person name="Schwelm A."/>
            <person name="Schijlen E."/>
            <person name="Sun H."/>
            <person name="van den Burg H.A."/>
            <person name="van Ham R.C.H.J."/>
            <person name="Zhang S."/>
            <person name="Goodwin S.B."/>
            <person name="Grigoriev I.V."/>
            <person name="Collemare J."/>
            <person name="Bradshaw R.E."/>
        </authorList>
    </citation>
    <scope>NUCLEOTIDE SEQUENCE [LARGE SCALE GENOMIC DNA]</scope>
    <source>
        <strain evidence="2">NZE10 / CBS 128990</strain>
    </source>
</reference>
<evidence type="ECO:0000313" key="2">
    <source>
        <dbReference type="Proteomes" id="UP000016933"/>
    </source>
</evidence>
<proteinExistence type="predicted"/>